<dbReference type="SUPFAM" id="SSF54897">
    <property type="entry name" value="Protease propeptides/inhibitors"/>
    <property type="match status" value="1"/>
</dbReference>
<feature type="transmembrane region" description="Helical" evidence="2">
    <location>
        <begin position="6"/>
        <end position="24"/>
    </location>
</feature>
<comment type="similarity">
    <text evidence="1">Belongs to the protease inhibitor I9 family.</text>
</comment>
<evidence type="ECO:0000313" key="4">
    <source>
        <dbReference type="EMBL" id="CAG8447667.1"/>
    </source>
</evidence>
<dbReference type="GO" id="GO:0042144">
    <property type="term" value="P:vacuole fusion, non-autophagic"/>
    <property type="evidence" value="ECO:0007669"/>
    <property type="project" value="TreeGrafter"/>
</dbReference>
<sequence length="126" mass="14210">MSPQKFFLYIAVIVVSTFYLLAMAKNSPHHTEGEYKTYIVVFKKTATDAKVQDIENFLTSNGGRIKNVYSTLFKGFTVEIPSDEVLALDADNDIDFVEEDQKDLKASRFALKSIPSSEVHKLGHVF</sequence>
<proteinExistence type="inferred from homology"/>
<name>A0A9N8VEJ3_9GLOM</name>
<keyword evidence="2" id="KW-0472">Membrane</keyword>
<dbReference type="Proteomes" id="UP000789831">
    <property type="component" value="Unassembled WGS sequence"/>
</dbReference>
<dbReference type="OrthoDB" id="5518345at2759"/>
<dbReference type="InterPro" id="IPR037045">
    <property type="entry name" value="S8pro/Inhibitor_I9_sf"/>
</dbReference>
<keyword evidence="2" id="KW-1133">Transmembrane helix</keyword>
<dbReference type="Pfam" id="PF05922">
    <property type="entry name" value="Inhibitor_I9"/>
    <property type="match status" value="1"/>
</dbReference>
<dbReference type="Gene3D" id="3.30.70.80">
    <property type="entry name" value="Peptidase S8 propeptide/proteinase inhibitor I9"/>
    <property type="match status" value="1"/>
</dbReference>
<dbReference type="InterPro" id="IPR010259">
    <property type="entry name" value="S8pro/Inhibitor_I9"/>
</dbReference>
<comment type="caution">
    <text evidence="4">The sequence shown here is derived from an EMBL/GenBank/DDBJ whole genome shotgun (WGS) entry which is preliminary data.</text>
</comment>
<keyword evidence="2" id="KW-0812">Transmembrane</keyword>
<accession>A0A9N8VEJ3</accession>
<reference evidence="4" key="1">
    <citation type="submission" date="2021-06" db="EMBL/GenBank/DDBJ databases">
        <authorList>
            <person name="Kallberg Y."/>
            <person name="Tangrot J."/>
            <person name="Rosling A."/>
        </authorList>
    </citation>
    <scope>NUCLEOTIDE SEQUENCE</scope>
    <source>
        <strain evidence="4">MT106</strain>
    </source>
</reference>
<dbReference type="AlphaFoldDB" id="A0A9N8VEJ3"/>
<organism evidence="4 5">
    <name type="scientific">Ambispora gerdemannii</name>
    <dbReference type="NCBI Taxonomy" id="144530"/>
    <lineage>
        <taxon>Eukaryota</taxon>
        <taxon>Fungi</taxon>
        <taxon>Fungi incertae sedis</taxon>
        <taxon>Mucoromycota</taxon>
        <taxon>Glomeromycotina</taxon>
        <taxon>Glomeromycetes</taxon>
        <taxon>Archaeosporales</taxon>
        <taxon>Ambisporaceae</taxon>
        <taxon>Ambispora</taxon>
    </lineage>
</organism>
<evidence type="ECO:0000256" key="2">
    <source>
        <dbReference type="SAM" id="Phobius"/>
    </source>
</evidence>
<feature type="domain" description="Inhibitor I9" evidence="3">
    <location>
        <begin position="37"/>
        <end position="102"/>
    </location>
</feature>
<keyword evidence="5" id="KW-1185">Reference proteome</keyword>
<evidence type="ECO:0000313" key="5">
    <source>
        <dbReference type="Proteomes" id="UP000789831"/>
    </source>
</evidence>
<evidence type="ECO:0000259" key="3">
    <source>
        <dbReference type="Pfam" id="PF05922"/>
    </source>
</evidence>
<dbReference type="PANTHER" id="PTHR28288:SF2">
    <property type="entry name" value="PROTEASE B INHIBITOR 2"/>
    <property type="match status" value="1"/>
</dbReference>
<dbReference type="GO" id="GO:0004866">
    <property type="term" value="F:endopeptidase inhibitor activity"/>
    <property type="evidence" value="ECO:0007669"/>
    <property type="project" value="TreeGrafter"/>
</dbReference>
<dbReference type="PANTHER" id="PTHR28288">
    <property type="entry name" value="PROTEASE B INHIBITOR 2"/>
    <property type="match status" value="1"/>
</dbReference>
<dbReference type="EMBL" id="CAJVPL010000106">
    <property type="protein sequence ID" value="CAG8447667.1"/>
    <property type="molecule type" value="Genomic_DNA"/>
</dbReference>
<dbReference type="InterPro" id="IPR052471">
    <property type="entry name" value="PBI_I9"/>
</dbReference>
<gene>
    <name evidence="4" type="ORF">AGERDE_LOCUS1522</name>
</gene>
<protein>
    <submittedName>
        <fullName evidence="4">8046_t:CDS:1</fullName>
    </submittedName>
</protein>
<evidence type="ECO:0000256" key="1">
    <source>
        <dbReference type="ARBA" id="ARBA00038069"/>
    </source>
</evidence>